<evidence type="ECO:0000256" key="6">
    <source>
        <dbReference type="SAM" id="MobiDB-lite"/>
    </source>
</evidence>
<comment type="similarity">
    <text evidence="1">Belongs to the nucleosome assembly protein (NAP) family.</text>
</comment>
<reference evidence="7" key="1">
    <citation type="submission" date="2020-10" db="EMBL/GenBank/DDBJ databases">
        <authorList>
            <person name="Roach M.J.R."/>
        </authorList>
    </citation>
    <scope>NUCLEOTIDE SEQUENCE</scope>
    <source>
        <strain evidence="7">CBS 1945</strain>
    </source>
</reference>
<dbReference type="InterPro" id="IPR037231">
    <property type="entry name" value="NAP-like_sf"/>
</dbReference>
<dbReference type="Pfam" id="PF10288">
    <property type="entry name" value="CTU2"/>
    <property type="match status" value="1"/>
</dbReference>
<dbReference type="GO" id="GO:0016783">
    <property type="term" value="F:sulfurtransferase activity"/>
    <property type="evidence" value="ECO:0007669"/>
    <property type="project" value="TreeGrafter"/>
</dbReference>
<evidence type="ECO:0000313" key="8">
    <source>
        <dbReference type="Proteomes" id="UP000662931"/>
    </source>
</evidence>
<dbReference type="AlphaFoldDB" id="A0A875SDY0"/>
<proteinExistence type="inferred from homology"/>
<dbReference type="EMBL" id="CP064815">
    <property type="protein sequence ID" value="QPG76884.1"/>
    <property type="molecule type" value="Genomic_DNA"/>
</dbReference>
<dbReference type="GO" id="GO:0005634">
    <property type="term" value="C:nucleus"/>
    <property type="evidence" value="ECO:0007669"/>
    <property type="project" value="InterPro"/>
</dbReference>
<feature type="compositionally biased region" description="Basic residues" evidence="6">
    <location>
        <begin position="647"/>
        <end position="656"/>
    </location>
</feature>
<gene>
    <name evidence="4" type="primary">NCS2</name>
    <name evidence="4" type="synonym">CTU2</name>
    <name evidence="7" type="ORF">FOA43_004278</name>
</gene>
<evidence type="ECO:0000256" key="5">
    <source>
        <dbReference type="SAM" id="Coils"/>
    </source>
</evidence>
<keyword evidence="5" id="KW-0175">Coiled coil</keyword>
<evidence type="ECO:0000256" key="2">
    <source>
        <dbReference type="ARBA" id="ARBA00022490"/>
    </source>
</evidence>
<evidence type="ECO:0000256" key="1">
    <source>
        <dbReference type="ARBA" id="ARBA00009947"/>
    </source>
</evidence>
<feature type="compositionally biased region" description="Acidic residues" evidence="6">
    <location>
        <begin position="620"/>
        <end position="642"/>
    </location>
</feature>
<dbReference type="Proteomes" id="UP000662931">
    <property type="component" value="Chromosome 4"/>
</dbReference>
<protein>
    <recommendedName>
        <fullName evidence="4">Cytoplasmic tRNA 2-thiolation protein 2</fullName>
    </recommendedName>
</protein>
<evidence type="ECO:0000256" key="4">
    <source>
        <dbReference type="HAMAP-Rule" id="MF_03054"/>
    </source>
</evidence>
<dbReference type="GO" id="GO:0005829">
    <property type="term" value="C:cytosol"/>
    <property type="evidence" value="ECO:0007669"/>
    <property type="project" value="TreeGrafter"/>
</dbReference>
<comment type="pathway">
    <text evidence="4">tRNA modification; 5-methoxycarbonylmethyl-2-thiouridine-tRNA biosynthesis.</text>
</comment>
<evidence type="ECO:0000256" key="3">
    <source>
        <dbReference type="ARBA" id="ARBA00022694"/>
    </source>
</evidence>
<dbReference type="Gene3D" id="3.40.50.620">
    <property type="entry name" value="HUPs"/>
    <property type="match status" value="1"/>
</dbReference>
<evidence type="ECO:0000313" key="7">
    <source>
        <dbReference type="EMBL" id="QPG76884.1"/>
    </source>
</evidence>
<dbReference type="PANTHER" id="PTHR20882:SF14">
    <property type="entry name" value="CYTOPLASMIC TRNA 2-THIOLATION PROTEIN 2"/>
    <property type="match status" value="1"/>
</dbReference>
<keyword evidence="2 4" id="KW-0963">Cytoplasm</keyword>
<dbReference type="GO" id="GO:0016779">
    <property type="term" value="F:nucleotidyltransferase activity"/>
    <property type="evidence" value="ECO:0007669"/>
    <property type="project" value="UniProtKB-UniRule"/>
</dbReference>
<dbReference type="GO" id="GO:0002143">
    <property type="term" value="P:tRNA wobble position uridine thiolation"/>
    <property type="evidence" value="ECO:0007669"/>
    <property type="project" value="TreeGrafter"/>
</dbReference>
<comment type="subcellular location">
    <subcellularLocation>
        <location evidence="4">Cytoplasm</location>
    </subcellularLocation>
</comment>
<dbReference type="GO" id="GO:0032447">
    <property type="term" value="P:protein urmylation"/>
    <property type="evidence" value="ECO:0007669"/>
    <property type="project" value="UniProtKB-UniRule"/>
</dbReference>
<accession>A0A875SDY0</accession>
<keyword evidence="8" id="KW-1185">Reference proteome</keyword>
<comment type="function">
    <text evidence="4">Plays a central role in 2-thiolation of mcm(5)S(2)U at tRNA wobble positions of tRNA(Lys), tRNA(Glu) and tRNA(Gln). May act by forming a heterodimer with NCS6 that ligates sulfur from thiocarboxylated URM1 onto the uridine of tRNAs at wobble position. Prior mcm(5) tRNA modification by the elongator complex is required for 2-thiolation. May also be involved in protein urmylation.</text>
</comment>
<dbReference type="Pfam" id="PF00956">
    <property type="entry name" value="NAP"/>
    <property type="match status" value="1"/>
</dbReference>
<dbReference type="InterPro" id="IPR014729">
    <property type="entry name" value="Rossmann-like_a/b/a_fold"/>
</dbReference>
<sequence length="656" mass="76120">MGSDDICRRCHERETVVVSRKEHFCEKCFLRFIRSKQRKQMKDEKFKVKYGKDEDRIKEETPKIMIPLRFTTSSLVLLDILLNWLDEQLSMSPRAHIGFDLVVLAMNSFQSLSWTTEKVSQLEEKYGGAKEMQRLHVSMEIVDLDEMVRKNTQIREVYLRNYTSFCAKGLQKVGSLHEMVGQITDKSLQEDFLLVLEEDVIVKRCIANRCSCLVFSDSMSELAVSVLGLTARGRGEKISEKLGGDMVKETSIESLYPLRDVLGTEVKRYAELCDLTSFVVPRESKGKSVKNKTINELVEEYFESVEPEYPEVVSTVVKAGSKLTRKTCVSDPLRCSLCDGIIPEDPGEWLENRTVTDGIPAETDEERANYQKYILSVTEKPSTEAEMYKMPSGESDIILEKALIELQKVEKEQQEIDKKVQKYRVQLTKPLFAERRKAIRQIPKFWYIVLAQHEDFQEYIQTEDMKYLEFIKDLYVEKMADEKGPNEDPKTFALTFTFESPNKEIDSQTVTKYFYTEVNPDTGYESIKSHDAKIEWPKEFDDINPNLIKKSRKDHKWTHEKKKNYRVGMKSFFAFFSWTGLKDNKEFRYGEQLAEMFSEDIFPLAVEYYTLAAPGIGKDGEDEESDSSSEELDIDSDEDDDEDYKKPASKKQKIHQ</sequence>
<dbReference type="GO" id="GO:0000049">
    <property type="term" value="F:tRNA binding"/>
    <property type="evidence" value="ECO:0007669"/>
    <property type="project" value="InterPro"/>
</dbReference>
<dbReference type="Gene3D" id="3.30.1120.90">
    <property type="entry name" value="Nucleosome assembly protein"/>
    <property type="match status" value="1"/>
</dbReference>
<keyword evidence="3 4" id="KW-0819">tRNA processing</keyword>
<comment type="similarity">
    <text evidence="4">Belongs to the CTU2/NCS2 family.</text>
</comment>
<dbReference type="HAMAP" id="MF_03054">
    <property type="entry name" value="CTU2"/>
    <property type="match status" value="1"/>
</dbReference>
<feature type="coiled-coil region" evidence="5">
    <location>
        <begin position="399"/>
        <end position="426"/>
    </location>
</feature>
<dbReference type="PANTHER" id="PTHR20882">
    <property type="entry name" value="CYTOPLASMIC TRNA 2-THIOLATION PROTEIN 2"/>
    <property type="match status" value="1"/>
</dbReference>
<dbReference type="GO" id="GO:0006334">
    <property type="term" value="P:nucleosome assembly"/>
    <property type="evidence" value="ECO:0007669"/>
    <property type="project" value="InterPro"/>
</dbReference>
<name>A0A875SDY0_EENNA</name>
<dbReference type="InterPro" id="IPR019407">
    <property type="entry name" value="CTU2"/>
</dbReference>
<dbReference type="SUPFAM" id="SSF143113">
    <property type="entry name" value="NAP-like"/>
    <property type="match status" value="1"/>
</dbReference>
<organism evidence="7 8">
    <name type="scientific">Eeniella nana</name>
    <name type="common">Yeast</name>
    <name type="synonym">Brettanomyces nanus</name>
    <dbReference type="NCBI Taxonomy" id="13502"/>
    <lineage>
        <taxon>Eukaryota</taxon>
        <taxon>Fungi</taxon>
        <taxon>Dikarya</taxon>
        <taxon>Ascomycota</taxon>
        <taxon>Saccharomycotina</taxon>
        <taxon>Pichiomycetes</taxon>
        <taxon>Pichiales</taxon>
        <taxon>Pichiaceae</taxon>
        <taxon>Brettanomyces</taxon>
    </lineage>
</organism>
<dbReference type="UniPathway" id="UPA00988"/>
<dbReference type="InterPro" id="IPR002164">
    <property type="entry name" value="NAP_family"/>
</dbReference>
<feature type="region of interest" description="Disordered" evidence="6">
    <location>
        <begin position="615"/>
        <end position="656"/>
    </location>
</feature>
<dbReference type="OrthoDB" id="19419at2759"/>